<name>A0A3Q9UJX0_9ACTN</name>
<dbReference type="KEGG" id="aji:C0Z10_08315"/>
<organism evidence="1 2">
    <name type="scientific">Acidipropionibacterium jensenii</name>
    <dbReference type="NCBI Taxonomy" id="1749"/>
    <lineage>
        <taxon>Bacteria</taxon>
        <taxon>Bacillati</taxon>
        <taxon>Actinomycetota</taxon>
        <taxon>Actinomycetes</taxon>
        <taxon>Propionibacteriales</taxon>
        <taxon>Propionibacteriaceae</taxon>
        <taxon>Acidipropionibacterium</taxon>
    </lineage>
</organism>
<dbReference type="Proteomes" id="UP000285875">
    <property type="component" value="Chromosome"/>
</dbReference>
<protein>
    <submittedName>
        <fullName evidence="1">Uncharacterized protein</fullName>
    </submittedName>
</protein>
<evidence type="ECO:0000313" key="1">
    <source>
        <dbReference type="EMBL" id="AZZ39755.1"/>
    </source>
</evidence>
<dbReference type="OrthoDB" id="3731257at2"/>
<gene>
    <name evidence="1" type="ORF">C0Z10_08315</name>
</gene>
<sequence>MGCLQRKVGDAVLQLWNLNKGRIFWFKGIDGPVELSDSDPAMTAEARNASGRWAIAARGPVSDLAAPAYEHQDRDEFMGAIEGLLEWLDLECDDAVIAEVARYFHRDNVSCAEQWNRTPPHATTVVSMDGEPIQAHVWRFPGASVLAMDCHTLVVALLVEHE</sequence>
<dbReference type="EMBL" id="CP025570">
    <property type="protein sequence ID" value="AZZ39755.1"/>
    <property type="molecule type" value="Genomic_DNA"/>
</dbReference>
<evidence type="ECO:0000313" key="2">
    <source>
        <dbReference type="Proteomes" id="UP000285875"/>
    </source>
</evidence>
<proteinExistence type="predicted"/>
<reference evidence="2" key="1">
    <citation type="submission" date="2017-12" db="EMBL/GenBank/DDBJ databases">
        <title>Whole genome sequencing of Acidipropionibacterium jensenii strains JS279 and JS280.</title>
        <authorList>
            <person name="Deptula P."/>
            <person name="Laine P."/>
            <person name="Smolander O.-P."/>
            <person name="Paulin L."/>
            <person name="Auvinen P."/>
            <person name="Varmanen P."/>
        </authorList>
    </citation>
    <scope>NUCLEOTIDE SEQUENCE [LARGE SCALE GENOMIC DNA]</scope>
    <source>
        <strain evidence="2">JS280</strain>
    </source>
</reference>
<accession>A0A3Q9UJX0</accession>
<dbReference type="AlphaFoldDB" id="A0A3Q9UJX0"/>